<dbReference type="RefSeq" id="WP_006783811.1">
    <property type="nucleotide sequence ID" value="NZ_CABJBH010000008.1"/>
</dbReference>
<dbReference type="Gene3D" id="1.20.120.140">
    <property type="entry name" value="Signal recognition particle SRP54, nucleotide-binding domain"/>
    <property type="match status" value="1"/>
</dbReference>
<comment type="subcellular location">
    <subcellularLocation>
        <location evidence="9">Cell membrane</location>
        <topology evidence="9">Peripheral membrane protein</topology>
        <orientation evidence="9">Cytoplasmic side</orientation>
    </subcellularLocation>
    <subcellularLocation>
        <location evidence="9">Cytoplasm</location>
    </subcellularLocation>
</comment>
<dbReference type="NCBIfam" id="TIGR00064">
    <property type="entry name" value="ftsY"/>
    <property type="match status" value="1"/>
</dbReference>
<evidence type="ECO:0000256" key="8">
    <source>
        <dbReference type="ARBA" id="ARBA00048027"/>
    </source>
</evidence>
<comment type="function">
    <text evidence="9">Involved in targeting and insertion of nascent membrane proteins into the cytoplasmic membrane. Acts as a receptor for the complex formed by the signal recognition particle (SRP) and the ribosome-nascent chain (RNC).</text>
</comment>
<dbReference type="OrthoDB" id="9804720at2"/>
<evidence type="ECO:0000256" key="2">
    <source>
        <dbReference type="ARBA" id="ARBA00022490"/>
    </source>
</evidence>
<reference evidence="10 11" key="1">
    <citation type="journal article" date="2019" name="Nat. Med.">
        <title>A library of human gut bacterial isolates paired with longitudinal multiomics data enables mechanistic microbiome research.</title>
        <authorList>
            <person name="Poyet M."/>
            <person name="Groussin M."/>
            <person name="Gibbons S.M."/>
            <person name="Avila-Pacheco J."/>
            <person name="Jiang X."/>
            <person name="Kearney S.M."/>
            <person name="Perrotta A.R."/>
            <person name="Berdy B."/>
            <person name="Zhao S."/>
            <person name="Lieberman T.D."/>
            <person name="Swanson P.K."/>
            <person name="Smith M."/>
            <person name="Roesemann S."/>
            <person name="Alexander J.E."/>
            <person name="Rich S.A."/>
            <person name="Livny J."/>
            <person name="Vlamakis H."/>
            <person name="Clish C."/>
            <person name="Bullock K."/>
            <person name="Deik A."/>
            <person name="Scott J."/>
            <person name="Pierce K.A."/>
            <person name="Xavier R.J."/>
            <person name="Alm E.J."/>
        </authorList>
    </citation>
    <scope>NUCLEOTIDE SEQUENCE [LARGE SCALE GENOMIC DNA]</scope>
    <source>
        <strain evidence="10 11">BIOML-A198</strain>
    </source>
</reference>
<dbReference type="InterPro" id="IPR042101">
    <property type="entry name" value="SRP54_N_sf"/>
</dbReference>
<dbReference type="PROSITE" id="PS00300">
    <property type="entry name" value="SRP54"/>
    <property type="match status" value="1"/>
</dbReference>
<dbReference type="GeneID" id="60060020"/>
<dbReference type="HAMAP" id="MF_00920">
    <property type="entry name" value="FtsY"/>
    <property type="match status" value="1"/>
</dbReference>
<dbReference type="PANTHER" id="PTHR43134">
    <property type="entry name" value="SIGNAL RECOGNITION PARTICLE RECEPTOR SUBUNIT ALPHA"/>
    <property type="match status" value="1"/>
</dbReference>
<dbReference type="InterPro" id="IPR003593">
    <property type="entry name" value="AAA+_ATPase"/>
</dbReference>
<proteinExistence type="inferred from homology"/>
<dbReference type="InterPro" id="IPR004390">
    <property type="entry name" value="SR_rcpt_FtsY"/>
</dbReference>
<feature type="binding site" evidence="9">
    <location>
        <begin position="215"/>
        <end position="219"/>
    </location>
    <ligand>
        <name>GTP</name>
        <dbReference type="ChEBI" id="CHEBI:37565"/>
    </ligand>
</feature>
<evidence type="ECO:0000256" key="6">
    <source>
        <dbReference type="ARBA" id="ARBA00023136"/>
    </source>
</evidence>
<feature type="binding site" evidence="9">
    <location>
        <begin position="133"/>
        <end position="140"/>
    </location>
    <ligand>
        <name>GTP</name>
        <dbReference type="ChEBI" id="CHEBI:37565"/>
    </ligand>
</feature>
<dbReference type="SUPFAM" id="SSF47364">
    <property type="entry name" value="Domain of the SRP/SRP receptor G-proteins"/>
    <property type="match status" value="1"/>
</dbReference>
<dbReference type="InterPro" id="IPR036225">
    <property type="entry name" value="SRP/SRP_N"/>
</dbReference>
<feature type="binding site" evidence="9">
    <location>
        <begin position="279"/>
        <end position="282"/>
    </location>
    <ligand>
        <name>GTP</name>
        <dbReference type="ChEBI" id="CHEBI:37565"/>
    </ligand>
</feature>
<comment type="subunit">
    <text evidence="9">Part of the signal recognition particle protein translocation system, which is composed of SRP and FtsY.</text>
</comment>
<keyword evidence="1 9" id="KW-1003">Cell membrane</keyword>
<keyword evidence="4 9" id="KW-0378">Hydrolase</keyword>
<dbReference type="GO" id="GO:0005737">
    <property type="term" value="C:cytoplasm"/>
    <property type="evidence" value="ECO:0007669"/>
    <property type="project" value="UniProtKB-SubCell"/>
</dbReference>
<evidence type="ECO:0000313" key="11">
    <source>
        <dbReference type="Proteomes" id="UP000487649"/>
    </source>
</evidence>
<name>A0A173R1S4_9FIRM</name>
<dbReference type="FunFam" id="3.40.50.300:FF:000053">
    <property type="entry name" value="Signal recognition particle receptor FtsY"/>
    <property type="match status" value="1"/>
</dbReference>
<comment type="catalytic activity">
    <reaction evidence="8 9">
        <text>GTP + H2O = GDP + phosphate + H(+)</text>
        <dbReference type="Rhea" id="RHEA:19669"/>
        <dbReference type="ChEBI" id="CHEBI:15377"/>
        <dbReference type="ChEBI" id="CHEBI:15378"/>
        <dbReference type="ChEBI" id="CHEBI:37565"/>
        <dbReference type="ChEBI" id="CHEBI:43474"/>
        <dbReference type="ChEBI" id="CHEBI:58189"/>
        <dbReference type="EC" id="3.6.5.4"/>
    </reaction>
</comment>
<gene>
    <name evidence="9 10" type="primary">ftsY</name>
    <name evidence="10" type="ORF">GMA92_00685</name>
</gene>
<dbReference type="Gene3D" id="3.40.50.300">
    <property type="entry name" value="P-loop containing nucleotide triphosphate hydrolases"/>
    <property type="match status" value="1"/>
</dbReference>
<keyword evidence="6 9" id="KW-0472">Membrane</keyword>
<dbReference type="GO" id="GO:0005525">
    <property type="term" value="F:GTP binding"/>
    <property type="evidence" value="ECO:0007669"/>
    <property type="project" value="UniProtKB-UniRule"/>
</dbReference>
<comment type="caution">
    <text evidence="10">The sequence shown here is derived from an EMBL/GenBank/DDBJ whole genome shotgun (WGS) entry which is preliminary data.</text>
</comment>
<dbReference type="SMART" id="SM00382">
    <property type="entry name" value="AAA"/>
    <property type="match status" value="1"/>
</dbReference>
<dbReference type="GO" id="GO:0005886">
    <property type="term" value="C:plasma membrane"/>
    <property type="evidence" value="ECO:0007669"/>
    <property type="project" value="UniProtKB-SubCell"/>
</dbReference>
<dbReference type="GO" id="GO:0003924">
    <property type="term" value="F:GTPase activity"/>
    <property type="evidence" value="ECO:0007669"/>
    <property type="project" value="UniProtKB-UniRule"/>
</dbReference>
<keyword evidence="2 9" id="KW-0963">Cytoplasm</keyword>
<dbReference type="AlphaFoldDB" id="A0A173R1S4"/>
<evidence type="ECO:0000256" key="9">
    <source>
        <dbReference type="HAMAP-Rule" id="MF_00920"/>
    </source>
</evidence>
<organism evidence="10 11">
    <name type="scientific">Turicibacter sanguinis</name>
    <dbReference type="NCBI Taxonomy" id="154288"/>
    <lineage>
        <taxon>Bacteria</taxon>
        <taxon>Bacillati</taxon>
        <taxon>Bacillota</taxon>
        <taxon>Erysipelotrichia</taxon>
        <taxon>Erysipelotrichales</taxon>
        <taxon>Turicibacteraceae</taxon>
        <taxon>Turicibacter</taxon>
    </lineage>
</organism>
<keyword evidence="3 9" id="KW-0547">Nucleotide-binding</keyword>
<keyword evidence="5 9" id="KW-0342">GTP-binding</keyword>
<evidence type="ECO:0000256" key="4">
    <source>
        <dbReference type="ARBA" id="ARBA00022801"/>
    </source>
</evidence>
<evidence type="ECO:0000256" key="5">
    <source>
        <dbReference type="ARBA" id="ARBA00023134"/>
    </source>
</evidence>
<dbReference type="InterPro" id="IPR013822">
    <property type="entry name" value="Signal_recog_particl_SRP54_hlx"/>
</dbReference>
<dbReference type="GO" id="GO:0005047">
    <property type="term" value="F:signal recognition particle binding"/>
    <property type="evidence" value="ECO:0007669"/>
    <property type="project" value="TreeGrafter"/>
</dbReference>
<evidence type="ECO:0000256" key="7">
    <source>
        <dbReference type="ARBA" id="ARBA00023170"/>
    </source>
</evidence>
<dbReference type="Proteomes" id="UP000487649">
    <property type="component" value="Unassembled WGS sequence"/>
</dbReference>
<evidence type="ECO:0000256" key="1">
    <source>
        <dbReference type="ARBA" id="ARBA00022475"/>
    </source>
</evidence>
<dbReference type="Pfam" id="PF02881">
    <property type="entry name" value="SRP54_N"/>
    <property type="match status" value="1"/>
</dbReference>
<dbReference type="InterPro" id="IPR000897">
    <property type="entry name" value="SRP54_GTPase_dom"/>
</dbReference>
<dbReference type="SMART" id="SM00963">
    <property type="entry name" value="SRP54_N"/>
    <property type="match status" value="1"/>
</dbReference>
<dbReference type="CDD" id="cd17874">
    <property type="entry name" value="FtsY"/>
    <property type="match status" value="1"/>
</dbReference>
<sequence>MGLFDRLKSMVLGKKEVSETEIRAQQHYKEGMKKTRGNLLKQLQSVFSSYNDINEEMFEELEEIFIMADIGVNTVVDFIDQLKETVREHNVTDPKELQRIMVDKLFEIYVKGEFVNSNLRLNKEGLTVILFVGVNGVGKTTSIAKIAHQLKGKGKSVLLAAGDTFRAGAIEQLQVWGDRIGVDVVSLSEGSDPSAVMFDAIKEAKARNVDVLLCDTAGRLQNKVNLMKELEKIKRVIEREVPGAPHDTLLVIDATTGQNGMNQAKAFLEATDVSGIVLTKLDGTAKGGIVLAIRNEIGIPIKFVGLGEKAEDLVHFDIEQYIYGLFADLFENEAE</sequence>
<dbReference type="InterPro" id="IPR027417">
    <property type="entry name" value="P-loop_NTPase"/>
</dbReference>
<comment type="similarity">
    <text evidence="9">Belongs to the GTP-binding SRP family. FtsY subfamily.</text>
</comment>
<dbReference type="SMART" id="SM00962">
    <property type="entry name" value="SRP54"/>
    <property type="match status" value="1"/>
</dbReference>
<dbReference type="GO" id="GO:0006614">
    <property type="term" value="P:SRP-dependent cotranslational protein targeting to membrane"/>
    <property type="evidence" value="ECO:0007669"/>
    <property type="project" value="InterPro"/>
</dbReference>
<evidence type="ECO:0000313" key="10">
    <source>
        <dbReference type="EMBL" id="MTK19954.1"/>
    </source>
</evidence>
<evidence type="ECO:0000256" key="3">
    <source>
        <dbReference type="ARBA" id="ARBA00022741"/>
    </source>
</evidence>
<dbReference type="Pfam" id="PF00448">
    <property type="entry name" value="SRP54"/>
    <property type="match status" value="1"/>
</dbReference>
<dbReference type="FunFam" id="1.20.120.140:FF:000002">
    <property type="entry name" value="Signal recognition particle receptor FtsY"/>
    <property type="match status" value="1"/>
</dbReference>
<dbReference type="PANTHER" id="PTHR43134:SF1">
    <property type="entry name" value="SIGNAL RECOGNITION PARTICLE RECEPTOR SUBUNIT ALPHA"/>
    <property type="match status" value="1"/>
</dbReference>
<keyword evidence="7 9" id="KW-0675">Receptor</keyword>
<accession>A0A173R1S4</accession>
<dbReference type="EMBL" id="WMQE01000001">
    <property type="protein sequence ID" value="MTK19954.1"/>
    <property type="molecule type" value="Genomic_DNA"/>
</dbReference>
<dbReference type="SUPFAM" id="SSF52540">
    <property type="entry name" value="P-loop containing nucleoside triphosphate hydrolases"/>
    <property type="match status" value="1"/>
</dbReference>
<protein>
    <recommendedName>
        <fullName evidence="9">Signal recognition particle receptor FtsY</fullName>
        <shortName evidence="9">SRP receptor</shortName>
        <ecNumber evidence="9">3.6.5.4</ecNumber>
    </recommendedName>
</protein>
<dbReference type="EC" id="3.6.5.4" evidence="9"/>